<evidence type="ECO:0000259" key="5">
    <source>
        <dbReference type="PROSITE" id="PS50043"/>
    </source>
</evidence>
<name>A0A7W5ECF5_9BURK</name>
<dbReference type="Pfam" id="PF00196">
    <property type="entry name" value="GerE"/>
    <property type="match status" value="1"/>
</dbReference>
<evidence type="ECO:0000256" key="1">
    <source>
        <dbReference type="ARBA" id="ARBA00023015"/>
    </source>
</evidence>
<sequence>MRGGAVAMTPVLHLVDDDLGFRRALARLLRALGHTVQEYGSAQEFLAEPSPAAGCLLLDVHMPGLSGLDLQARLAPHGDSLPVIFITGQGDIPMSVRAMKAGAEDFLTKPVGRAVLGEAIERALARAERARAAQARQAERMQLLARLSAREHEVALLLARGWLNKQVAAALGTTERTVKAHRSRIMEKLAIRSAVELARLLDGA</sequence>
<keyword evidence="3" id="KW-0804">Transcription</keyword>
<dbReference type="InterPro" id="IPR001789">
    <property type="entry name" value="Sig_transdc_resp-reg_receiver"/>
</dbReference>
<gene>
    <name evidence="7" type="ORF">FHS02_003557</name>
</gene>
<organism evidence="7 8">
    <name type="scientific">Pseudoduganella umbonata</name>
    <dbReference type="NCBI Taxonomy" id="864828"/>
    <lineage>
        <taxon>Bacteria</taxon>
        <taxon>Pseudomonadati</taxon>
        <taxon>Pseudomonadota</taxon>
        <taxon>Betaproteobacteria</taxon>
        <taxon>Burkholderiales</taxon>
        <taxon>Oxalobacteraceae</taxon>
        <taxon>Telluria group</taxon>
        <taxon>Pseudoduganella</taxon>
    </lineage>
</organism>
<dbReference type="PRINTS" id="PR00038">
    <property type="entry name" value="HTHLUXR"/>
</dbReference>
<feature type="modified residue" description="4-aspartylphosphate" evidence="4">
    <location>
        <position position="59"/>
    </location>
</feature>
<dbReference type="PROSITE" id="PS50043">
    <property type="entry name" value="HTH_LUXR_2"/>
    <property type="match status" value="1"/>
</dbReference>
<dbReference type="Gene3D" id="3.40.50.2300">
    <property type="match status" value="1"/>
</dbReference>
<protein>
    <submittedName>
        <fullName evidence="7">FixJ family two-component response regulator</fullName>
    </submittedName>
</protein>
<proteinExistence type="predicted"/>
<dbReference type="EMBL" id="JACHXS010000006">
    <property type="protein sequence ID" value="MBB3222734.1"/>
    <property type="molecule type" value="Genomic_DNA"/>
</dbReference>
<evidence type="ECO:0000256" key="4">
    <source>
        <dbReference type="PROSITE-ProRule" id="PRU00169"/>
    </source>
</evidence>
<evidence type="ECO:0000256" key="2">
    <source>
        <dbReference type="ARBA" id="ARBA00023125"/>
    </source>
</evidence>
<dbReference type="InterPro" id="IPR036388">
    <property type="entry name" value="WH-like_DNA-bd_sf"/>
</dbReference>
<dbReference type="Gene3D" id="1.10.10.10">
    <property type="entry name" value="Winged helix-like DNA-binding domain superfamily/Winged helix DNA-binding domain"/>
    <property type="match status" value="1"/>
</dbReference>
<keyword evidence="1" id="KW-0805">Transcription regulation</keyword>
<dbReference type="SMART" id="SM00448">
    <property type="entry name" value="REC"/>
    <property type="match status" value="1"/>
</dbReference>
<dbReference type="InterPro" id="IPR016032">
    <property type="entry name" value="Sig_transdc_resp-reg_C-effctor"/>
</dbReference>
<dbReference type="RefSeq" id="WP_229422601.1">
    <property type="nucleotide sequence ID" value="NZ_CP040017.1"/>
</dbReference>
<dbReference type="InterPro" id="IPR011006">
    <property type="entry name" value="CheY-like_superfamily"/>
</dbReference>
<evidence type="ECO:0000313" key="8">
    <source>
        <dbReference type="Proteomes" id="UP000584325"/>
    </source>
</evidence>
<keyword evidence="4" id="KW-0597">Phosphoprotein</keyword>
<dbReference type="GO" id="GO:0006355">
    <property type="term" value="P:regulation of DNA-templated transcription"/>
    <property type="evidence" value="ECO:0007669"/>
    <property type="project" value="InterPro"/>
</dbReference>
<dbReference type="CDD" id="cd06170">
    <property type="entry name" value="LuxR_C_like"/>
    <property type="match status" value="1"/>
</dbReference>
<reference evidence="7 8" key="1">
    <citation type="submission" date="2020-08" db="EMBL/GenBank/DDBJ databases">
        <title>Genomic Encyclopedia of Type Strains, Phase III (KMG-III): the genomes of soil and plant-associated and newly described type strains.</title>
        <authorList>
            <person name="Whitman W."/>
        </authorList>
    </citation>
    <scope>NUCLEOTIDE SEQUENCE [LARGE SCALE GENOMIC DNA]</scope>
    <source>
        <strain evidence="7 8">CECT 7753</strain>
    </source>
</reference>
<dbReference type="Proteomes" id="UP000584325">
    <property type="component" value="Unassembled WGS sequence"/>
</dbReference>
<dbReference type="PANTHER" id="PTHR44688:SF16">
    <property type="entry name" value="DNA-BINDING TRANSCRIPTIONAL ACTIVATOR DEVR_DOSR"/>
    <property type="match status" value="1"/>
</dbReference>
<dbReference type="SUPFAM" id="SSF52172">
    <property type="entry name" value="CheY-like"/>
    <property type="match status" value="1"/>
</dbReference>
<keyword evidence="2" id="KW-0238">DNA-binding</keyword>
<dbReference type="GO" id="GO:0003677">
    <property type="term" value="F:DNA binding"/>
    <property type="evidence" value="ECO:0007669"/>
    <property type="project" value="UniProtKB-KW"/>
</dbReference>
<feature type="domain" description="HTH luxR-type" evidence="5">
    <location>
        <begin position="140"/>
        <end position="204"/>
    </location>
</feature>
<evidence type="ECO:0000256" key="3">
    <source>
        <dbReference type="ARBA" id="ARBA00023163"/>
    </source>
</evidence>
<dbReference type="SMART" id="SM00421">
    <property type="entry name" value="HTH_LUXR"/>
    <property type="match status" value="1"/>
</dbReference>
<comment type="caution">
    <text evidence="7">The sequence shown here is derived from an EMBL/GenBank/DDBJ whole genome shotgun (WGS) entry which is preliminary data.</text>
</comment>
<dbReference type="PANTHER" id="PTHR44688">
    <property type="entry name" value="DNA-BINDING TRANSCRIPTIONAL ACTIVATOR DEVR_DOSR"/>
    <property type="match status" value="1"/>
</dbReference>
<accession>A0A7W5ECF5</accession>
<evidence type="ECO:0000259" key="6">
    <source>
        <dbReference type="PROSITE" id="PS50110"/>
    </source>
</evidence>
<feature type="domain" description="Response regulatory" evidence="6">
    <location>
        <begin position="11"/>
        <end position="124"/>
    </location>
</feature>
<dbReference type="Pfam" id="PF00072">
    <property type="entry name" value="Response_reg"/>
    <property type="match status" value="1"/>
</dbReference>
<dbReference type="InterPro" id="IPR000792">
    <property type="entry name" value="Tscrpt_reg_LuxR_C"/>
</dbReference>
<dbReference type="GO" id="GO:0000160">
    <property type="term" value="P:phosphorelay signal transduction system"/>
    <property type="evidence" value="ECO:0007669"/>
    <property type="project" value="InterPro"/>
</dbReference>
<dbReference type="AlphaFoldDB" id="A0A7W5ECF5"/>
<evidence type="ECO:0000313" key="7">
    <source>
        <dbReference type="EMBL" id="MBB3222734.1"/>
    </source>
</evidence>
<dbReference type="PROSITE" id="PS50110">
    <property type="entry name" value="RESPONSE_REGULATORY"/>
    <property type="match status" value="1"/>
</dbReference>
<dbReference type="SUPFAM" id="SSF46894">
    <property type="entry name" value="C-terminal effector domain of the bipartite response regulators"/>
    <property type="match status" value="1"/>
</dbReference>